<evidence type="ECO:0000313" key="1">
    <source>
        <dbReference type="EMBL" id="KAF8872808.1"/>
    </source>
</evidence>
<sequence length="97" mass="11467">MAVEDLLSGFEIQQHRQHFSRDHWRIMLAPHHHNHHLYGCICMGNGTDGLELTKDRLLCSPRDKIFRGSDIRYADIQEDSRCIELLHFLLTETWRSP</sequence>
<organism evidence="1 2">
    <name type="scientific">Gymnopilus junonius</name>
    <name type="common">Spectacular rustgill mushroom</name>
    <name type="synonym">Gymnopilus spectabilis subsp. junonius</name>
    <dbReference type="NCBI Taxonomy" id="109634"/>
    <lineage>
        <taxon>Eukaryota</taxon>
        <taxon>Fungi</taxon>
        <taxon>Dikarya</taxon>
        <taxon>Basidiomycota</taxon>
        <taxon>Agaricomycotina</taxon>
        <taxon>Agaricomycetes</taxon>
        <taxon>Agaricomycetidae</taxon>
        <taxon>Agaricales</taxon>
        <taxon>Agaricineae</taxon>
        <taxon>Hymenogastraceae</taxon>
        <taxon>Gymnopilus</taxon>
    </lineage>
</organism>
<keyword evidence="2" id="KW-1185">Reference proteome</keyword>
<accession>A0A9P5TGB7</accession>
<dbReference type="Proteomes" id="UP000724874">
    <property type="component" value="Unassembled WGS sequence"/>
</dbReference>
<protein>
    <submittedName>
        <fullName evidence="1">Uncharacterized protein</fullName>
    </submittedName>
</protein>
<evidence type="ECO:0000313" key="2">
    <source>
        <dbReference type="Proteomes" id="UP000724874"/>
    </source>
</evidence>
<dbReference type="AlphaFoldDB" id="A0A9P5TGB7"/>
<name>A0A9P5TGB7_GYMJU</name>
<reference evidence="1" key="1">
    <citation type="submission" date="2020-11" db="EMBL/GenBank/DDBJ databases">
        <authorList>
            <consortium name="DOE Joint Genome Institute"/>
            <person name="Ahrendt S."/>
            <person name="Riley R."/>
            <person name="Andreopoulos W."/>
            <person name="LaButti K."/>
            <person name="Pangilinan J."/>
            <person name="Ruiz-duenas F.J."/>
            <person name="Barrasa J.M."/>
            <person name="Sanchez-Garcia M."/>
            <person name="Camarero S."/>
            <person name="Miyauchi S."/>
            <person name="Serrano A."/>
            <person name="Linde D."/>
            <person name="Babiker R."/>
            <person name="Drula E."/>
            <person name="Ayuso-Fernandez I."/>
            <person name="Pacheco R."/>
            <person name="Padilla G."/>
            <person name="Ferreira P."/>
            <person name="Barriuso J."/>
            <person name="Kellner H."/>
            <person name="Castanera R."/>
            <person name="Alfaro M."/>
            <person name="Ramirez L."/>
            <person name="Pisabarro A.G."/>
            <person name="Kuo A."/>
            <person name="Tritt A."/>
            <person name="Lipzen A."/>
            <person name="He G."/>
            <person name="Yan M."/>
            <person name="Ng V."/>
            <person name="Cullen D."/>
            <person name="Martin F."/>
            <person name="Rosso M.-N."/>
            <person name="Henrissat B."/>
            <person name="Hibbett D."/>
            <person name="Martinez A.T."/>
            <person name="Grigoriev I.V."/>
        </authorList>
    </citation>
    <scope>NUCLEOTIDE SEQUENCE</scope>
    <source>
        <strain evidence="1">AH 44721</strain>
    </source>
</reference>
<proteinExistence type="predicted"/>
<dbReference type="EMBL" id="JADNYJ010000255">
    <property type="protein sequence ID" value="KAF8872808.1"/>
    <property type="molecule type" value="Genomic_DNA"/>
</dbReference>
<gene>
    <name evidence="1" type="ORF">CPB84DRAFT_660981</name>
</gene>
<comment type="caution">
    <text evidence="1">The sequence shown here is derived from an EMBL/GenBank/DDBJ whole genome shotgun (WGS) entry which is preliminary data.</text>
</comment>